<evidence type="ECO:0000256" key="1">
    <source>
        <dbReference type="SAM" id="MobiDB-lite"/>
    </source>
</evidence>
<feature type="chain" id="PRO_5044222587" description="Gram-positive cocci surface proteins LPxTG domain-containing protein" evidence="2">
    <location>
        <begin position="37"/>
        <end position="222"/>
    </location>
</feature>
<name>A0AB33KB82_9ACTN</name>
<accession>A0AB33KB82</accession>
<evidence type="ECO:0000256" key="2">
    <source>
        <dbReference type="SAM" id="SignalP"/>
    </source>
</evidence>
<protein>
    <recommendedName>
        <fullName evidence="4">Gram-positive cocci surface proteins LPxTG domain-containing protein</fullName>
    </recommendedName>
</protein>
<evidence type="ECO:0008006" key="4">
    <source>
        <dbReference type="Google" id="ProtNLM"/>
    </source>
</evidence>
<reference evidence="3" key="1">
    <citation type="submission" date="2024-07" db="EMBL/GenBank/DDBJ databases">
        <title>Complete genome sequences of cellulolytic bacteria, Kitasatospora sp. CMC57 and Streptomyces sp. CMC78, isolated from Japanese agricultural soil.</title>
        <authorList>
            <person name="Hashimoto T."/>
            <person name="Ito M."/>
            <person name="Iwamoto M."/>
            <person name="Fukahori D."/>
            <person name="Shoda T."/>
            <person name="Sakoda M."/>
            <person name="Morohoshi T."/>
            <person name="Mitsuboshi M."/>
            <person name="Nishizawa T."/>
        </authorList>
    </citation>
    <scope>NUCLEOTIDE SEQUENCE</scope>
    <source>
        <strain evidence="3">CMC57</strain>
    </source>
</reference>
<dbReference type="EMBL" id="AP035881">
    <property type="protein sequence ID" value="BFP49747.1"/>
    <property type="molecule type" value="Genomic_DNA"/>
</dbReference>
<organism evidence="3">
    <name type="scientific">Kitasatospora sp. CMC57</name>
    <dbReference type="NCBI Taxonomy" id="3231513"/>
    <lineage>
        <taxon>Bacteria</taxon>
        <taxon>Bacillati</taxon>
        <taxon>Actinomycetota</taxon>
        <taxon>Actinomycetes</taxon>
        <taxon>Kitasatosporales</taxon>
        <taxon>Streptomycetaceae</taxon>
        <taxon>Kitasatospora</taxon>
    </lineage>
</organism>
<feature type="compositionally biased region" description="Gly residues" evidence="1">
    <location>
        <begin position="150"/>
        <end position="186"/>
    </location>
</feature>
<feature type="signal peptide" evidence="2">
    <location>
        <begin position="1"/>
        <end position="36"/>
    </location>
</feature>
<dbReference type="RefSeq" id="WP_407991814.1">
    <property type="nucleotide sequence ID" value="NZ_AP035881.2"/>
</dbReference>
<feature type="compositionally biased region" description="Low complexity" evidence="1">
    <location>
        <begin position="139"/>
        <end position="149"/>
    </location>
</feature>
<gene>
    <name evidence="3" type="ORF">KCMC57_61150</name>
</gene>
<evidence type="ECO:0000313" key="3">
    <source>
        <dbReference type="EMBL" id="BFP49747.1"/>
    </source>
</evidence>
<dbReference type="AlphaFoldDB" id="A0AB33KB82"/>
<keyword evidence="2" id="KW-0732">Signal</keyword>
<feature type="region of interest" description="Disordered" evidence="1">
    <location>
        <begin position="131"/>
        <end position="192"/>
    </location>
</feature>
<sequence>MISTSHPVPLARAARLLATGAMVVLAAAGTAPTAFAAPGDNGDIKVHESTTPTDDQRDEPKVCTFYLDAFNFDTVQKVTWNIEHQPADGGQAAAGEITLASGTGRTADMTLPNGMYKVNWTFEGEQGSGKHKVFRVDCPPNSSPSASPSGGAGGNPSGGPNGGTPGGGAAGGGPHGGLNTGGGGTSQGLNPLEVGAGSALLVLAAGLGVRAVRRRATRNAAS</sequence>
<proteinExistence type="predicted"/>